<reference evidence="2" key="1">
    <citation type="submission" date="2022-03" db="EMBL/GenBank/DDBJ databases">
        <authorList>
            <person name="Lindestad O."/>
        </authorList>
    </citation>
    <scope>NUCLEOTIDE SEQUENCE</scope>
</reference>
<dbReference type="GO" id="GO:0016020">
    <property type="term" value="C:membrane"/>
    <property type="evidence" value="ECO:0007669"/>
    <property type="project" value="TreeGrafter"/>
</dbReference>
<dbReference type="AlphaFoldDB" id="A0A8S4R3R3"/>
<dbReference type="Proteomes" id="UP000838756">
    <property type="component" value="Unassembled WGS sequence"/>
</dbReference>
<dbReference type="PANTHER" id="PTHR22050:SF0">
    <property type="entry name" value="TRANSMEMBRANE PROTEIN 131 HOMOLOG"/>
    <property type="match status" value="1"/>
</dbReference>
<feature type="region of interest" description="Disordered" evidence="1">
    <location>
        <begin position="503"/>
        <end position="523"/>
    </location>
</feature>
<gene>
    <name evidence="2" type="primary">jg4207</name>
    <name evidence="2" type="ORF">PAEG_LOCUS9842</name>
</gene>
<dbReference type="PANTHER" id="PTHR22050">
    <property type="entry name" value="RW1 PROTEIN HOMOLOG"/>
    <property type="match status" value="1"/>
</dbReference>
<organism evidence="2 3">
    <name type="scientific">Pararge aegeria aegeria</name>
    <dbReference type="NCBI Taxonomy" id="348720"/>
    <lineage>
        <taxon>Eukaryota</taxon>
        <taxon>Metazoa</taxon>
        <taxon>Ecdysozoa</taxon>
        <taxon>Arthropoda</taxon>
        <taxon>Hexapoda</taxon>
        <taxon>Insecta</taxon>
        <taxon>Pterygota</taxon>
        <taxon>Neoptera</taxon>
        <taxon>Endopterygota</taxon>
        <taxon>Lepidoptera</taxon>
        <taxon>Glossata</taxon>
        <taxon>Ditrysia</taxon>
        <taxon>Papilionoidea</taxon>
        <taxon>Nymphalidae</taxon>
        <taxon>Satyrinae</taxon>
        <taxon>Satyrini</taxon>
        <taxon>Parargina</taxon>
        <taxon>Pararge</taxon>
    </lineage>
</organism>
<comment type="caution">
    <text evidence="2">The sequence shown here is derived from an EMBL/GenBank/DDBJ whole genome shotgun (WGS) entry which is preliminary data.</text>
</comment>
<evidence type="ECO:0000256" key="1">
    <source>
        <dbReference type="SAM" id="MobiDB-lite"/>
    </source>
</evidence>
<dbReference type="EMBL" id="CAKXAJ010024821">
    <property type="protein sequence ID" value="CAH2230654.1"/>
    <property type="molecule type" value="Genomic_DNA"/>
</dbReference>
<sequence length="523" mass="56188">MVSNAPLTLAPGTSAVVARLLLSERALPPEVSVSTALLVYTDVTQYRVPLRLYSGRMLFEWDWWHTTNSRLPLGTLGMSTTRRVGVRLRNPAPVQLCIGALGARLPGAAASFARAAPAPSCVGPGAWAQAWLTVVAPAREGELRGELQLNTSAPHATCITAVVTMRVRAGNMRLLPLRMPPSAPYADSRAVLEAQSTMEVDMVVLGVSVQTRSDGPAISFEWGTENTGRVLRGLSRVSLIRHSPHRRCEPNCYCGLPDGTEESVQLTGEGAYPNFELSGRRPGSNSPLVIEVTKCTWDTETTMSRRLMVRNTGRVEVQLSNWSVAGAGCEARGFSLRPCGTKYLKPNKTQALHRETGEARGAVRPWASWSSVVAAGGAGAVLAPIGSDVRRREPERVPDNSLFYFNGTAADTTRDSFAWRPAPPEHPVYGAGDGYLEGNHSLGAAVPFGAAPSVWGSWGIWPGVPVRPPPGFAPPVTAPVPPPLETRTYDPFRSLASIWAPAPNEWRAAPGSPASEDQRENLD</sequence>
<name>A0A8S4R3R3_9NEOP</name>
<proteinExistence type="predicted"/>
<dbReference type="OrthoDB" id="7492944at2759"/>
<dbReference type="InterPro" id="IPR039877">
    <property type="entry name" value="TMEM131-like"/>
</dbReference>
<evidence type="ECO:0000313" key="3">
    <source>
        <dbReference type="Proteomes" id="UP000838756"/>
    </source>
</evidence>
<protein>
    <submittedName>
        <fullName evidence="2">Jg4207 protein</fullName>
    </submittedName>
</protein>
<accession>A0A8S4R3R3</accession>
<evidence type="ECO:0000313" key="2">
    <source>
        <dbReference type="EMBL" id="CAH2230654.1"/>
    </source>
</evidence>
<keyword evidence="3" id="KW-1185">Reference proteome</keyword>